<comment type="subcellular location">
    <subcellularLocation>
        <location evidence="1">Secreted</location>
    </subcellularLocation>
</comment>
<dbReference type="InterPro" id="IPR033113">
    <property type="entry name" value="PLA2_histidine"/>
</dbReference>
<dbReference type="Proteomes" id="UP000441354">
    <property type="component" value="Unassembled WGS sequence"/>
</dbReference>
<dbReference type="EMBL" id="WBOT01000007">
    <property type="protein sequence ID" value="KAB2330638.1"/>
    <property type="molecule type" value="Genomic_DNA"/>
</dbReference>
<dbReference type="GO" id="GO:0005576">
    <property type="term" value="C:extracellular region"/>
    <property type="evidence" value="ECO:0007669"/>
    <property type="project" value="UniProtKB-SubCell"/>
</dbReference>
<dbReference type="GO" id="GO:0006644">
    <property type="term" value="P:phospholipid metabolic process"/>
    <property type="evidence" value="ECO:0007669"/>
    <property type="project" value="InterPro"/>
</dbReference>
<evidence type="ECO:0000313" key="4">
    <source>
        <dbReference type="EMBL" id="KAB2330638.1"/>
    </source>
</evidence>
<evidence type="ECO:0000256" key="2">
    <source>
        <dbReference type="ARBA" id="ARBA00022525"/>
    </source>
</evidence>
<gene>
    <name evidence="4" type="ORF">F7732_18495</name>
</gene>
<dbReference type="GO" id="GO:0050482">
    <property type="term" value="P:arachidonate secretion"/>
    <property type="evidence" value="ECO:0007669"/>
    <property type="project" value="InterPro"/>
</dbReference>
<feature type="domain" description="Phospholipase A2-like" evidence="3">
    <location>
        <begin position="19"/>
        <end position="57"/>
    </location>
</feature>
<name>A0A7V7RJ22_9BACI</name>
<keyword evidence="5" id="KW-1185">Reference proteome</keyword>
<dbReference type="AlphaFoldDB" id="A0A7V7RJ22"/>
<accession>A0A7V7RJ22</accession>
<organism evidence="4 5">
    <name type="scientific">Bacillus mesophilum</name>
    <dbReference type="NCBI Taxonomy" id="1071718"/>
    <lineage>
        <taxon>Bacteria</taxon>
        <taxon>Bacillati</taxon>
        <taxon>Bacillota</taxon>
        <taxon>Bacilli</taxon>
        <taxon>Bacillales</taxon>
        <taxon>Bacillaceae</taxon>
        <taxon>Bacillus</taxon>
    </lineage>
</organism>
<reference evidence="4 5" key="1">
    <citation type="journal article" date="2014" name="Arch. Microbiol.">
        <title>Bacillus mesophilum sp. nov., strain IITR-54T, a novel 4-chlorobiphenyl dechlorinating bacterium.</title>
        <authorList>
            <person name="Manickam N."/>
            <person name="Singh N.K."/>
            <person name="Bajaj A."/>
            <person name="Kumar R.M."/>
            <person name="Kaur G."/>
            <person name="Kaur N."/>
            <person name="Bala M."/>
            <person name="Kumar A."/>
            <person name="Mayilraj S."/>
        </authorList>
    </citation>
    <scope>NUCLEOTIDE SEQUENCE [LARGE SCALE GENOMIC DNA]</scope>
    <source>
        <strain evidence="4 5">IITR-54</strain>
    </source>
</reference>
<dbReference type="RefSeq" id="WP_151575569.1">
    <property type="nucleotide sequence ID" value="NZ_WBOT01000007.1"/>
</dbReference>
<dbReference type="GO" id="GO:0005198">
    <property type="term" value="F:structural molecule activity"/>
    <property type="evidence" value="ECO:0007669"/>
    <property type="project" value="InterPro"/>
</dbReference>
<dbReference type="Pfam" id="PF08398">
    <property type="entry name" value="Phospholip_A2_4"/>
    <property type="match status" value="1"/>
</dbReference>
<keyword evidence="4" id="KW-0946">Virion</keyword>
<dbReference type="OrthoDB" id="5125543at2"/>
<evidence type="ECO:0000256" key="1">
    <source>
        <dbReference type="ARBA" id="ARBA00004613"/>
    </source>
</evidence>
<proteinExistence type="predicted"/>
<dbReference type="PROSITE" id="PS00118">
    <property type="entry name" value="PA2_HIS"/>
    <property type="match status" value="1"/>
</dbReference>
<evidence type="ECO:0000259" key="3">
    <source>
        <dbReference type="Pfam" id="PF08398"/>
    </source>
</evidence>
<sequence>MRIQNRRRTRGPGFCLSGGYRYCGPGCSGPGEPINYVDYCCKKHDECLSEYGDSCRCDQVLIQCVESKLNNCTDEGKKARLISRFMKFRMSMRCGRWVE</sequence>
<dbReference type="InterPro" id="IPR013607">
    <property type="entry name" value="Phospholipase_A2-like"/>
</dbReference>
<dbReference type="GO" id="GO:0004623">
    <property type="term" value="F:phospholipase A2 activity"/>
    <property type="evidence" value="ECO:0007669"/>
    <property type="project" value="InterPro"/>
</dbReference>
<dbReference type="Gene3D" id="1.20.90.10">
    <property type="entry name" value="Phospholipase A2 domain"/>
    <property type="match status" value="1"/>
</dbReference>
<protein>
    <submittedName>
        <fullName evidence="4">Parvovirus coat protein VP1-like protein</fullName>
    </submittedName>
</protein>
<dbReference type="InterPro" id="IPR036444">
    <property type="entry name" value="PLipase_A2_dom_sf"/>
</dbReference>
<keyword evidence="4" id="KW-0167">Capsid protein</keyword>
<comment type="caution">
    <text evidence="4">The sequence shown here is derived from an EMBL/GenBank/DDBJ whole genome shotgun (WGS) entry which is preliminary data.</text>
</comment>
<dbReference type="SUPFAM" id="SSF48619">
    <property type="entry name" value="Phospholipase A2, PLA2"/>
    <property type="match status" value="1"/>
</dbReference>
<evidence type="ECO:0000313" key="5">
    <source>
        <dbReference type="Proteomes" id="UP000441354"/>
    </source>
</evidence>
<keyword evidence="2" id="KW-0964">Secreted</keyword>